<feature type="compositionally biased region" description="Basic residues" evidence="10">
    <location>
        <begin position="687"/>
        <end position="698"/>
    </location>
</feature>
<feature type="disulfide bond" evidence="9">
    <location>
        <begin position="3554"/>
        <end position="3564"/>
    </location>
</feature>
<evidence type="ECO:0000256" key="5">
    <source>
        <dbReference type="ARBA" id="ARBA00022989"/>
    </source>
</evidence>
<feature type="disulfide bond" evidence="9">
    <location>
        <begin position="3103"/>
        <end position="3164"/>
    </location>
</feature>
<feature type="disulfide bond" evidence="9">
    <location>
        <begin position="1096"/>
        <end position="1157"/>
    </location>
</feature>
<feature type="disulfide bond" evidence="9">
    <location>
        <begin position="1494"/>
        <end position="1558"/>
    </location>
</feature>
<feature type="disulfide bond" evidence="9">
    <location>
        <begin position="2924"/>
        <end position="2934"/>
    </location>
</feature>
<feature type="disulfide bond" evidence="9">
    <location>
        <begin position="1931"/>
        <end position="1941"/>
    </location>
</feature>
<feature type="disulfide bond" evidence="9">
    <location>
        <begin position="1228"/>
        <end position="1238"/>
    </location>
</feature>
<feature type="domain" description="SRCR" evidence="12">
    <location>
        <begin position="1366"/>
        <end position="1464"/>
    </location>
</feature>
<feature type="disulfide bond" evidence="9">
    <location>
        <begin position="90"/>
        <end position="100"/>
    </location>
</feature>
<feature type="domain" description="SRCR" evidence="12">
    <location>
        <begin position="1759"/>
        <end position="1856"/>
    </location>
</feature>
<dbReference type="EMBL" id="RJVU01079805">
    <property type="protein sequence ID" value="ROI15339.1"/>
    <property type="molecule type" value="Genomic_DNA"/>
</dbReference>
<feature type="disulfide bond" evidence="9">
    <location>
        <begin position="2093"/>
        <end position="2157"/>
    </location>
</feature>
<feature type="disulfide bond" evidence="9">
    <location>
        <begin position="3029"/>
        <end position="3039"/>
    </location>
</feature>
<feature type="domain" description="SRCR" evidence="12">
    <location>
        <begin position="3485"/>
        <end position="3585"/>
    </location>
</feature>
<dbReference type="PRINTS" id="PR00258">
    <property type="entry name" value="SPERACTRCPTR"/>
</dbReference>
<feature type="disulfide bond" evidence="9">
    <location>
        <begin position="2719"/>
        <end position="2729"/>
    </location>
</feature>
<feature type="disulfide bond" evidence="9">
    <location>
        <begin position="2363"/>
        <end position="2427"/>
    </location>
</feature>
<feature type="region of interest" description="Disordered" evidence="10">
    <location>
        <begin position="642"/>
        <end position="704"/>
    </location>
</feature>
<feature type="disulfide bond" evidence="9">
    <location>
        <begin position="2570"/>
        <end position="2634"/>
    </location>
</feature>
<feature type="domain" description="SRCR" evidence="12">
    <location>
        <begin position="1678"/>
        <end position="1701"/>
    </location>
</feature>
<feature type="disulfide bond" evidence="9">
    <location>
        <begin position="1507"/>
        <end position="1568"/>
    </location>
</feature>
<dbReference type="SMART" id="SM00202">
    <property type="entry name" value="SR"/>
    <property type="match status" value="27"/>
</dbReference>
<dbReference type="FunFam" id="3.10.250.10:FF:000012">
    <property type="entry name" value="CD163 molecule like 1"/>
    <property type="match status" value="2"/>
</dbReference>
<feature type="domain" description="SRCR" evidence="12">
    <location>
        <begin position="852"/>
        <end position="952"/>
    </location>
</feature>
<feature type="domain" description="SRCR" evidence="12">
    <location>
        <begin position="1967"/>
        <end position="2063"/>
    </location>
</feature>
<feature type="compositionally biased region" description="Low complexity" evidence="10">
    <location>
        <begin position="644"/>
        <end position="654"/>
    </location>
</feature>
<keyword evidence="4" id="KW-0677">Repeat</keyword>
<feature type="disulfide bond" evidence="9">
    <location>
        <begin position="298"/>
        <end position="308"/>
    </location>
</feature>
<dbReference type="GO" id="GO:0016020">
    <property type="term" value="C:membrane"/>
    <property type="evidence" value="ECO:0007669"/>
    <property type="project" value="UniProtKB-SubCell"/>
</dbReference>
<feature type="disulfide bond" evidence="9">
    <location>
        <begin position="2880"/>
        <end position="2944"/>
    </location>
</feature>
<feature type="domain" description="SRCR" evidence="12">
    <location>
        <begin position="1264"/>
        <end position="1364"/>
    </location>
</feature>
<feature type="disulfide bond" evidence="9">
    <location>
        <begin position="1643"/>
        <end position="1653"/>
    </location>
</feature>
<feature type="disulfide bond" evidence="9">
    <location>
        <begin position="2985"/>
        <end position="3049"/>
    </location>
</feature>
<dbReference type="InterPro" id="IPR001190">
    <property type="entry name" value="SRCR"/>
</dbReference>
<feature type="domain" description="SRCR" evidence="12">
    <location>
        <begin position="2068"/>
        <end position="2168"/>
    </location>
</feature>
<feature type="disulfide bond" evidence="9">
    <location>
        <begin position="254"/>
        <end position="318"/>
    </location>
</feature>
<feature type="disulfide bond" evidence="9">
    <location>
        <begin position="3523"/>
        <end position="3584"/>
    </location>
</feature>
<feature type="domain" description="SRCR" evidence="12">
    <location>
        <begin position="954"/>
        <end position="1053"/>
    </location>
</feature>
<keyword evidence="14" id="KW-1185">Reference proteome</keyword>
<feature type="disulfide bond" evidence="9">
    <location>
        <begin position="991"/>
        <end position="1052"/>
    </location>
</feature>
<feature type="disulfide bond" evidence="9">
    <location>
        <begin position="1289"/>
        <end position="1353"/>
    </location>
</feature>
<feature type="transmembrane region" description="Helical" evidence="11">
    <location>
        <begin position="3623"/>
        <end position="3645"/>
    </location>
</feature>
<evidence type="ECO:0000256" key="9">
    <source>
        <dbReference type="PROSITE-ProRule" id="PRU00196"/>
    </source>
</evidence>
<keyword evidence="2 11" id="KW-0812">Transmembrane</keyword>
<evidence type="ECO:0000256" key="11">
    <source>
        <dbReference type="SAM" id="Phobius"/>
    </source>
</evidence>
<feature type="disulfide bond" evidence="9">
    <location>
        <begin position="3449"/>
        <end position="3459"/>
    </location>
</feature>
<feature type="disulfide bond" evidence="9">
    <location>
        <begin position="1434"/>
        <end position="1444"/>
    </location>
</feature>
<dbReference type="InterPro" id="IPR036772">
    <property type="entry name" value="SRCR-like_dom_sf"/>
</dbReference>
<feature type="disulfide bond" evidence="9">
    <location>
        <begin position="267"/>
        <end position="328"/>
    </location>
</feature>
<dbReference type="FunFam" id="3.10.250.10:FF:000002">
    <property type="entry name" value="Scavenger receptor cysteine-rich type 1 protein M130"/>
    <property type="match status" value="1"/>
</dbReference>
<feature type="disulfide bond" evidence="9">
    <location>
        <begin position="1538"/>
        <end position="1548"/>
    </location>
</feature>
<evidence type="ECO:0000256" key="4">
    <source>
        <dbReference type="ARBA" id="ARBA00022737"/>
    </source>
</evidence>
<feature type="disulfide bond" evidence="9">
    <location>
        <begin position="2893"/>
        <end position="2954"/>
    </location>
</feature>
<feature type="disulfide bond" evidence="9">
    <location>
        <begin position="149"/>
        <end position="213"/>
    </location>
</feature>
<feature type="disulfide bond" evidence="9">
    <location>
        <begin position="1184"/>
        <end position="1248"/>
    </location>
</feature>
<evidence type="ECO:0000256" key="6">
    <source>
        <dbReference type="ARBA" id="ARBA00023136"/>
    </source>
</evidence>
<keyword evidence="5 11" id="KW-1133">Transmembrane helix</keyword>
<feature type="disulfide bond" evidence="9">
    <location>
        <begin position="2820"/>
        <end position="2830"/>
    </location>
</feature>
<feature type="disulfide bond" evidence="9">
    <location>
        <begin position="2513"/>
        <end position="2523"/>
    </location>
</feature>
<feature type="domain" description="SRCR" evidence="12">
    <location>
        <begin position="1861"/>
        <end position="1962"/>
    </location>
</feature>
<feature type="domain" description="SRCR" evidence="12">
    <location>
        <begin position="3065"/>
        <end position="3165"/>
    </location>
</feature>
<feature type="disulfide bond" evidence="9">
    <location>
        <begin position="3090"/>
        <end position="3154"/>
    </location>
</feature>
<feature type="disulfide bond" evidence="9">
    <location>
        <begin position="2688"/>
        <end position="2749"/>
    </location>
</feature>
<feature type="domain" description="SRCR" evidence="12">
    <location>
        <begin position="2443"/>
        <end position="2544"/>
    </location>
</feature>
<feature type="disulfide bond" evidence="9">
    <location>
        <begin position="1022"/>
        <end position="1032"/>
    </location>
</feature>
<dbReference type="OrthoDB" id="536948at2759"/>
<feature type="region of interest" description="Disordered" evidence="10">
    <location>
        <begin position="3591"/>
        <end position="3618"/>
    </location>
</feature>
<feature type="disulfide bond" evidence="9">
    <location>
        <begin position="1827"/>
        <end position="1837"/>
    </location>
</feature>
<name>A0A3N0XG30_ANAGA</name>
<feature type="disulfide bond" evidence="9">
    <location>
        <begin position="2137"/>
        <end position="2147"/>
    </location>
</feature>
<evidence type="ECO:0000256" key="7">
    <source>
        <dbReference type="ARBA" id="ARBA00023157"/>
    </source>
</evidence>
<feature type="disulfide bond" evidence="9">
    <location>
        <begin position="890"/>
        <end position="951"/>
    </location>
</feature>
<feature type="disulfide bond" evidence="9">
    <location>
        <begin position="2614"/>
        <end position="2624"/>
    </location>
</feature>
<feature type="domain" description="SRCR" evidence="12">
    <location>
        <begin position="2855"/>
        <end position="2955"/>
    </location>
</feature>
<comment type="subcellular location">
    <subcellularLocation>
        <location evidence="1">Membrane</location>
        <topology evidence="1">Single-pass membrane protein</topology>
    </subcellularLocation>
</comment>
<sequence length="3781" mass="410860">MKCCASSRRRLEESDVSNKTHHQLVGGSRCSGRLEILHNQTWVSVCAAAFDQQDAEVVCRELDCGAPVQVLGEDAFGKGDAQMWTQEIQCRGNESQIHLCPISSSCNSSHKYSVELLCEDRVNVRLINGHSRCSGRVEVLHRGQWGTVCDDDWDLADAAVVCRELDCGEPVDALSDAQFGQGSGPIWMSFVMCTGSESTLKNCWSAGWGKWNCDHTEDAGVICSDHVPFRLSGGEGRCSGRLEVYHNAVWGSVCDDLWDISDAQVVCRQLGCGAALRADGNSVFGAGEGVVWLNRVECRGNEIHLWDCPLSLKNHTDCSNKEHAGLTCAALSKRRHKSTTEAVYEELHRPTNRHRLFTQRANSAVGVKADYYNDVTITEGPTVRKTGQLPHDTQSHANTGGVHCVDLPVRIPRSRKDYARCVTGARPTAASELLVGPARGDDEDVWDPCSQLSPRSPIVFMRDAFRPPPAVADFVSFGVAGEDDSMSISALEKDWAVSEPDRPDVEDLQQELMRVLEKAGTWMQADVEQTGHDDTHCLGDSETLGITENTGDSVDADLVRDLRTATDFALMATKRSIQAIGRAMGFMVVLHRHLWLTLADLKDTDRKTLLNAPITPSGLFGDAVESVVERAKAMSHVMPCCSFQTQSRSRSSSARRPEQRPPKQPAKSTAAARPEPDVRRKQWTASGKKRQSRLRRSPHHDGCQAVILTGQTREGSSQREPPPRSSDVLFSLSHLFLQATFAMSQFMCLFVISCLASEQCRAAACVFGQGCGCTFTPLSFSRRMESHSGHIELAAEYNSTRGCERMPVLLCHQCGEALLDVELIKQREMERCLTLILLTTVIKLFTADGVNVRLVGGHSRCAGRVEVLHRGQWGTVCGDDWDLAAAAVVCRELDCGEPVDAPSEAHFGPGSGPIWMSFVMCTGSESTLKNCGSGGWGKHRCDHTKDAGVICSEVRLVGGSRCSGRLEILDDQTWVSVCAAAFDQQDAEVVCRELDCGAPVQVLGEDVFGKGDAQMWTQEIQCRGNESQIHLCPTSPSHENNCSHEHSIGLLCTDIINVRLVGGHSRCAGRVEVLHRGQWGTVCGDGWDLADAAVVCRELDCGEPVDALGDAHFGLESKLFWMRNAMCTGSESTLKKCGFLKPNDPDVCLDKRAQVICSEVRLVGGSRCSGRLEILDDQTWVSVCAAAFDQQDAEVVCRELDCGAPVQVLGEDAFGKGDAQMWTQEIQCRGNESQIHLCPTSPSHQNNCSYENDVGLVCADIMRVRLVGGHSRCAGRVEVLHRGQWGTVCDLAWDMADAAVVCRELDCGEPVDALGGAHFGPGSGPIWTNRKFCSGSESTLKNCGTVNWGFYDCDHTKDAGVICSGVRLIGNSSCSGRIEVLHNQTWVSVCAAAFDQQDAEVVCRELDCGSPVQVLGEDAFGEEDAQMWTQEIQCRGNEPQIQFCPTSLHKINCSYDNYQRLFCADKMNVRLVGGHSRCAGRVEVLHRGQWGTVCHDGWDLADAAVVCRELDCGEPVDALGDAHSGSGSGPIWMGGAFCAGSETTLKNCGSGGWSIHACTHNHDAAVICSGHKAFRLVNGSHLCSGRLEILDHQTWVSVCAAAFDQQDAEVVCRELDCGAPVQVLGEDAFGKGDAQMWTQEIQCRGNESQISFCSISSHKHSCISDNNVGLICSGYTEAKLMNGSDSCSGRVELRFLNDWGTTGLEREVVKSGLMCLIVTGKKKNSQCSISSWSRAECSHRRDVGVICSDSSLAVHDGLVRLSGERQCEGEVEVSIHQVWRRVLLDSWSLTDSSVVCRQLGCGSVLNFSGSSSSSPEHSHECVTGFQCSGSEAHLGNCRSPQTLNCSSTQQLSITCLGHESIRLVGSGGDCAGRLEVFHSGSWGTVCDDSWDIKDAHVVCRQLQCGVALSNQQVPAWFGPGSGPIWLDEVECEGNETSLWSCSSPGWGKHDCQHKEDVGVVCSEFKEIRLTEGCEGNVEVFYNGSWGNVCWNQMERDTVSLICLELNCGRSGAFSNSIPRVESARTWLDEVKCRPHDSTLWQCPSSPWGQNDCDKDEVAKITCLDHLPLRLSGGEGRCSGRLEVYHNAVWGSVCDDLWDISDAQVVCRQLGCGAALRADGNSVFGAGEGVVWLNRVECRGNEIHLWDCPLSLKNHTDCSNKEHAGLTCAALSKRRHKSTTEAVYEEIHRPTNRHSLFTQRANSAVGAAPDYYDDVTTTEGQTGYSVRRSLTQYALKARCKMANAFNRPEIEDPPITNRSGVWVHFGFPVSYDGDGKRVVDKKTTVFGFDAVNKLESFLSPCGEALLDVELIKQREMERCLTLILLTTVVKLFTADGVNVRLVGGHSRCAGRVEVLHRGQWGTVCGDLWDLADAAVVCREMDCGEPVDALSDAYFGPGSGPIWMSFVMCNGSESTLKNCGSGGWGRSNCDHTEDAGVICSDIVNVRLVGGHSRCAGRVEVHHRGQWGTVCGTGWDLADAAVVCRELDCGEPVDALSDAHFGLGSKPVFRMKNVMCAGSESTLKKCGFMQPTDPDVCLNKSAQVICSEVRLVGSSRCSGRLEILHNQTWMSVCAAAFDQQDAEVVCRELDCGAPVQVLGEDAFGKGDAQMWTQEIQCRGNESQIHNCPTSPSHKNNCSNENDVGLVCADNMRVRLVGGHSRCAGRVEVLHRGQWGTVCGVDFDMADAAVVCRELDCGEPVDTLHYAHFGPGSGPIWTNRKLCTGSESTLKNCGSVNWGFYDCDHTKDAGVICSGVRLIGNSSCSGRIEVLHNQSWVSVCAAAFDQQDAEVVCRELDCGAPVQVLGEDAFAKGDTQMWTQEIQCRGNESQIHFCPTSLDKNSCSHDKYQGLFCADKKNVRLVGGHSRCAGRVEVLHRGRWGTVCHKSWDSADAAVVCRELDCGEPVDALSKAHFGPGLGPIWMSSVLCIGSESTLKNCGSSGWRIHDCIHNYDAGVICSGHKASRLVNGSHLCSGRLEILQGNTWNTVCAAAFDQQDAEVVCRELDCGAPVQVLGEDAFGKGDAQMWTQEIQCRGNESQISFCSLSPSHQHNCSSGNNVGLICSGYTEAKLMKGSDSCSGRVEHQYFSKWGTVCDACWDMRAASVLCRQLNCGIAVSVVGSDWFGEGSGEILADVFDCDGNETKLSECSISSWSRAECSHRRDVGVICSDSSLAVHDGLVRLSGERQCEGEVEVSIHQVWRRVLLDSWSLTEFSVVCRQLGCGSVLNFSGSSLSSPEHSHECVTGFQCSGSEAHLGNCSSPQTLNCSSTQQLSITCLGRGSIRLVGSGGDCAGRLEVFHSGSWGTVCDDSWDIKDAHVVCRQLQCGVALSNQQVPAWFGPGSGPIWLDEVECEGNETSLWSCSSPGWGKHDCQHKEDVGVVCSEFKEIRLTEGCEGNVEVFYNGSWGNVCWNQMETDTVSLICQELNCGRSGVLSDSTPRLHSASNWLDKVKCRPHDSNLWQCPSSPWGQNDCDKDEVAKITCSDHVPLRLSGGEGWCSGRLEVYHNAVWGSVCDDLWDISDAQVVCRQLGCGAALRADGNSVFGAGEGVVWLNRVECRGNEIHLWDCPLSLKNHTDCSNKDHAGLTCADLSVSTPPATTTSSSPPVSQTVSSTSVSRPQTPPAASLSVLVIVLGVVLLLLLVPLLILIQQNRVMRRALSKRRHRSTTEAVYEELHQRSTNRHSFFTKRGSVLSEEQHSGYEDADEFLSGAAPNDVTTTEGPEENYDDVIIVRQFSNDKAVGFACMAREEMMSANGVPVGFACMAAASVYLPGFRHQCDGDKGRL</sequence>
<feature type="disulfide bond" evidence="9">
    <location>
        <begin position="1302"/>
        <end position="1363"/>
    </location>
</feature>
<feature type="disulfide bond" evidence="9">
    <location>
        <begin position="1197"/>
        <end position="1258"/>
    </location>
</feature>
<feature type="disulfide bond" evidence="9">
    <location>
        <begin position="2675"/>
        <end position="2739"/>
    </location>
</feature>
<feature type="disulfide bond" evidence="9">
    <location>
        <begin position="3510"/>
        <end position="3574"/>
    </location>
</feature>
<organism evidence="13 14">
    <name type="scientific">Anabarilius grahami</name>
    <name type="common">Kanglang fish</name>
    <name type="synonym">Barilius grahami</name>
    <dbReference type="NCBI Taxonomy" id="495550"/>
    <lineage>
        <taxon>Eukaryota</taxon>
        <taxon>Metazoa</taxon>
        <taxon>Chordata</taxon>
        <taxon>Craniata</taxon>
        <taxon>Vertebrata</taxon>
        <taxon>Euteleostomi</taxon>
        <taxon>Actinopterygii</taxon>
        <taxon>Neopterygii</taxon>
        <taxon>Teleostei</taxon>
        <taxon>Ostariophysi</taxon>
        <taxon>Cypriniformes</taxon>
        <taxon>Xenocyprididae</taxon>
        <taxon>Xenocypridinae</taxon>
        <taxon>Xenocypridinae incertae sedis</taxon>
        <taxon>Anabarilius</taxon>
    </lineage>
</organism>
<keyword evidence="6 11" id="KW-0472">Membrane</keyword>
<feature type="disulfide bond" evidence="9">
    <location>
        <begin position="193"/>
        <end position="203"/>
    </location>
</feature>
<feature type="disulfide bond" evidence="9">
    <location>
        <begin position="162"/>
        <end position="223"/>
    </location>
</feature>
<feature type="disulfide bond" evidence="9">
    <location>
        <begin position="978"/>
        <end position="1042"/>
    </location>
</feature>
<keyword evidence="7 9" id="KW-1015">Disulfide bond</keyword>
<keyword evidence="3" id="KW-0732">Signal</keyword>
<evidence type="ECO:0000256" key="8">
    <source>
        <dbReference type="ARBA" id="ARBA00023180"/>
    </source>
</evidence>
<dbReference type="Proteomes" id="UP000281406">
    <property type="component" value="Unassembled WGS sequence"/>
</dbReference>
<evidence type="ECO:0000256" key="1">
    <source>
        <dbReference type="ARBA" id="ARBA00004167"/>
    </source>
</evidence>
<feature type="disulfide bond" evidence="9">
    <location>
        <begin position="2407"/>
        <end position="2417"/>
    </location>
</feature>
<dbReference type="SUPFAM" id="SSF56487">
    <property type="entry name" value="SRCR-like"/>
    <property type="match status" value="28"/>
</dbReference>
<feature type="domain" description="SRCR" evidence="12">
    <location>
        <begin position="124"/>
        <end position="224"/>
    </location>
</feature>
<feature type="disulfide bond" evidence="9">
    <location>
        <begin position="2032"/>
        <end position="2042"/>
    </location>
</feature>
<comment type="caution">
    <text evidence="9">Lacks conserved residue(s) required for the propagation of feature annotation.</text>
</comment>
<dbReference type="Pfam" id="PF00530">
    <property type="entry name" value="SRCR"/>
    <property type="match status" value="27"/>
</dbReference>
<dbReference type="FunFam" id="3.10.250.10:FF:000013">
    <property type="entry name" value="CD163 molecule like 1"/>
    <property type="match status" value="8"/>
</dbReference>
<proteinExistence type="predicted"/>
<feature type="domain" description="SRCR" evidence="12">
    <location>
        <begin position="1160"/>
        <end position="1259"/>
    </location>
</feature>
<feature type="disulfide bond" evidence="9">
    <location>
        <begin position="877"/>
        <end position="941"/>
    </location>
</feature>
<dbReference type="FunFam" id="3.10.250.10:FF:000016">
    <property type="entry name" value="Scavenger receptor cysteine-rich protein type 12"/>
    <property type="match status" value="2"/>
</dbReference>
<feature type="domain" description="SRCR" evidence="12">
    <location>
        <begin position="2546"/>
        <end position="2645"/>
    </location>
</feature>
<feature type="domain" description="SRCR" evidence="12">
    <location>
        <begin position="229"/>
        <end position="329"/>
    </location>
</feature>
<keyword evidence="8" id="KW-0325">Glycoprotein</keyword>
<feature type="domain" description="SRCR" evidence="12">
    <location>
        <begin position="2650"/>
        <end position="2750"/>
    </location>
</feature>
<evidence type="ECO:0000256" key="3">
    <source>
        <dbReference type="ARBA" id="ARBA00022729"/>
    </source>
</evidence>
<feature type="disulfide bond" evidence="9">
    <location>
        <begin position="3134"/>
        <end position="3144"/>
    </location>
</feature>
<evidence type="ECO:0000313" key="13">
    <source>
        <dbReference type="EMBL" id="ROI15339.1"/>
    </source>
</evidence>
<evidence type="ECO:0000256" key="10">
    <source>
        <dbReference type="SAM" id="MobiDB-lite"/>
    </source>
</evidence>
<feature type="disulfide bond" evidence="9">
    <location>
        <begin position="1333"/>
        <end position="1343"/>
    </location>
</feature>
<gene>
    <name evidence="13" type="ORF">DPX16_12891</name>
</gene>
<evidence type="ECO:0000313" key="14">
    <source>
        <dbReference type="Proteomes" id="UP000281406"/>
    </source>
</evidence>
<reference evidence="13 14" key="1">
    <citation type="submission" date="2018-10" db="EMBL/GenBank/DDBJ databases">
        <title>Genome assembly for a Yunnan-Guizhou Plateau 3E fish, Anabarilius grahami (Regan), and its evolutionary and genetic applications.</title>
        <authorList>
            <person name="Jiang W."/>
        </authorList>
    </citation>
    <scope>NUCLEOTIDE SEQUENCE [LARGE SCALE GENOMIC DNA]</scope>
    <source>
        <strain evidence="13">AG-KIZ</strain>
        <tissue evidence="13">Muscle</tissue>
    </source>
</reference>
<dbReference type="Gene3D" id="3.10.250.10">
    <property type="entry name" value="SRCR-like domain"/>
    <property type="match status" value="27"/>
</dbReference>
<feature type="domain" description="SRCR" evidence="12">
    <location>
        <begin position="2960"/>
        <end position="3060"/>
    </location>
</feature>
<protein>
    <submittedName>
        <fullName evidence="13">Deleted in malignant brain tumors 1 protein</fullName>
    </submittedName>
</protein>
<evidence type="ECO:0000259" key="12">
    <source>
        <dbReference type="PROSITE" id="PS50287"/>
    </source>
</evidence>
<feature type="disulfide bond" evidence="9">
    <location>
        <begin position="1127"/>
        <end position="1137"/>
    </location>
</feature>
<feature type="disulfide bond" evidence="9">
    <location>
        <begin position="2376"/>
        <end position="2437"/>
    </location>
</feature>
<feature type="domain" description="SRCR" evidence="12">
    <location>
        <begin position="1469"/>
        <end position="1569"/>
    </location>
</feature>
<feature type="domain" description="SRCR" evidence="12">
    <location>
        <begin position="3384"/>
        <end position="3480"/>
    </location>
</feature>
<dbReference type="FunFam" id="3.10.250.10:FF:000006">
    <property type="entry name" value="neurotrypsin isoform X2"/>
    <property type="match status" value="5"/>
</dbReference>
<dbReference type="PANTHER" id="PTHR19331">
    <property type="entry name" value="SCAVENGER RECEPTOR DOMAIN-CONTAINING"/>
    <property type="match status" value="1"/>
</dbReference>
<feature type="domain" description="SRCR" evidence="12">
    <location>
        <begin position="2338"/>
        <end position="2438"/>
    </location>
</feature>
<feature type="compositionally biased region" description="Low complexity" evidence="10">
    <location>
        <begin position="3591"/>
        <end position="3615"/>
    </location>
</feature>
<dbReference type="FunFam" id="3.10.250.10:FF:000009">
    <property type="entry name" value="WC1"/>
    <property type="match status" value="9"/>
</dbReference>
<feature type="disulfide bond" evidence="9">
    <location>
        <begin position="2106"/>
        <end position="2167"/>
    </location>
</feature>
<feature type="domain" description="SRCR" evidence="12">
    <location>
        <begin position="22"/>
        <end position="119"/>
    </location>
</feature>
<feature type="domain" description="SRCR" evidence="12">
    <location>
        <begin position="3278"/>
        <end position="3379"/>
    </location>
</feature>
<feature type="disulfide bond" evidence="9">
    <location>
        <begin position="921"/>
        <end position="931"/>
    </location>
</feature>
<comment type="caution">
    <text evidence="13">The sequence shown here is derived from an EMBL/GenBank/DDBJ whole genome shotgun (WGS) entry which is preliminary data.</text>
</comment>
<feature type="domain" description="SRCR" evidence="12">
    <location>
        <begin position="3176"/>
        <end position="3273"/>
    </location>
</feature>
<feature type="disulfide bond" evidence="9">
    <location>
        <begin position="2583"/>
        <end position="2644"/>
    </location>
</feature>
<accession>A0A3N0XG30</accession>
<feature type="domain" description="SRCR" evidence="12">
    <location>
        <begin position="2752"/>
        <end position="2850"/>
    </location>
</feature>
<dbReference type="PANTHER" id="PTHR19331:SF487">
    <property type="entry name" value="SOLUBLE SCAVENGER RECEPTOR CYSTEINE-RICH DOMAIN-CONTAINING PROTEIN SSC5D"/>
    <property type="match status" value="1"/>
</dbReference>
<feature type="domain" description="SRCR" evidence="12">
    <location>
        <begin position="1574"/>
        <end position="1673"/>
    </location>
</feature>
<feature type="domain" description="SRCR" evidence="12">
    <location>
        <begin position="1058"/>
        <end position="1158"/>
    </location>
</feature>
<feature type="disulfide bond" evidence="9">
    <location>
        <begin position="2998"/>
        <end position="3059"/>
    </location>
</feature>
<feature type="disulfide bond" evidence="9">
    <location>
        <begin position="3244"/>
        <end position="3254"/>
    </location>
</feature>
<dbReference type="PROSITE" id="PS00420">
    <property type="entry name" value="SRCR_1"/>
    <property type="match status" value="3"/>
</dbReference>
<evidence type="ECO:0000256" key="2">
    <source>
        <dbReference type="ARBA" id="ARBA00022692"/>
    </source>
</evidence>
<dbReference type="PROSITE" id="PS50287">
    <property type="entry name" value="SRCR_2"/>
    <property type="match status" value="28"/>
</dbReference>
<feature type="disulfide bond" evidence="9">
    <location>
        <begin position="3348"/>
        <end position="3358"/>
    </location>
</feature>